<evidence type="ECO:0000256" key="10">
    <source>
        <dbReference type="SAM" id="Phobius"/>
    </source>
</evidence>
<dbReference type="GO" id="GO:0015105">
    <property type="term" value="F:arsenite transmembrane transporter activity"/>
    <property type="evidence" value="ECO:0007669"/>
    <property type="project" value="TreeGrafter"/>
</dbReference>
<keyword evidence="5 9" id="KW-0812">Transmembrane</keyword>
<dbReference type="Proteomes" id="UP000027222">
    <property type="component" value="Unassembled WGS sequence"/>
</dbReference>
<accession>A0A067T330</accession>
<evidence type="ECO:0000256" key="1">
    <source>
        <dbReference type="ARBA" id="ARBA00004651"/>
    </source>
</evidence>
<dbReference type="GO" id="GO:0015104">
    <property type="term" value="F:antimonite transmembrane transporter activity"/>
    <property type="evidence" value="ECO:0007669"/>
    <property type="project" value="TreeGrafter"/>
</dbReference>
<dbReference type="PANTHER" id="PTHR43057">
    <property type="entry name" value="ARSENITE EFFLUX TRANSPORTER"/>
    <property type="match status" value="1"/>
</dbReference>
<protein>
    <recommendedName>
        <fullName evidence="13">Arsenical-resistance protein</fullName>
    </recommendedName>
</protein>
<feature type="transmembrane region" description="Helical" evidence="10">
    <location>
        <begin position="233"/>
        <end position="255"/>
    </location>
</feature>
<comment type="subcellular location">
    <subcellularLocation>
        <location evidence="1 9">Cell membrane</location>
        <topology evidence="1 9">Multi-pass membrane protein</topology>
    </subcellularLocation>
</comment>
<dbReference type="EMBL" id="KL142376">
    <property type="protein sequence ID" value="KDR77521.1"/>
    <property type="molecule type" value="Genomic_DNA"/>
</dbReference>
<evidence type="ECO:0000256" key="8">
    <source>
        <dbReference type="ARBA" id="ARBA00023136"/>
    </source>
</evidence>
<dbReference type="PIRSF" id="PIRSF005508">
    <property type="entry name" value="Acr3"/>
    <property type="match status" value="1"/>
</dbReference>
<evidence type="ECO:0000256" key="2">
    <source>
        <dbReference type="ARBA" id="ARBA00010110"/>
    </source>
</evidence>
<feature type="transmembrane region" description="Helical" evidence="10">
    <location>
        <begin position="125"/>
        <end position="149"/>
    </location>
</feature>
<evidence type="ECO:0000256" key="6">
    <source>
        <dbReference type="ARBA" id="ARBA00022849"/>
    </source>
</evidence>
<dbReference type="HOGENOM" id="CLU_022869_0_0_1"/>
<dbReference type="InterPro" id="IPR038770">
    <property type="entry name" value="Na+/solute_symporter_sf"/>
</dbReference>
<dbReference type="Gene3D" id="1.20.1530.20">
    <property type="match status" value="1"/>
</dbReference>
<dbReference type="AlphaFoldDB" id="A0A067T330"/>
<dbReference type="OrthoDB" id="187348at2759"/>
<feature type="transmembrane region" description="Helical" evidence="10">
    <location>
        <begin position="63"/>
        <end position="86"/>
    </location>
</feature>
<feature type="transmembrane region" description="Helical" evidence="10">
    <location>
        <begin position="92"/>
        <end position="113"/>
    </location>
</feature>
<feature type="transmembrane region" description="Helical" evidence="10">
    <location>
        <begin position="202"/>
        <end position="221"/>
    </location>
</feature>
<keyword evidence="4 9" id="KW-1003">Cell membrane</keyword>
<dbReference type="FunFam" id="1.20.1530.20:FF:000009">
    <property type="entry name" value="Arsenite transporter, ACR3 family"/>
    <property type="match status" value="1"/>
</dbReference>
<dbReference type="InterPro" id="IPR004706">
    <property type="entry name" value="Arsenical-R_Acr3"/>
</dbReference>
<evidence type="ECO:0000256" key="9">
    <source>
        <dbReference type="PIRNR" id="PIRNR005508"/>
    </source>
</evidence>
<keyword evidence="8 9" id="KW-0472">Membrane</keyword>
<gene>
    <name evidence="11" type="ORF">GALMADRAFT_65734</name>
</gene>
<evidence type="ECO:0008006" key="13">
    <source>
        <dbReference type="Google" id="ProtNLM"/>
    </source>
</evidence>
<evidence type="ECO:0000313" key="12">
    <source>
        <dbReference type="Proteomes" id="UP000027222"/>
    </source>
</evidence>
<dbReference type="InterPro" id="IPR002657">
    <property type="entry name" value="BilAc:Na_symport/Acr3"/>
</dbReference>
<dbReference type="NCBIfam" id="TIGR00832">
    <property type="entry name" value="acr3"/>
    <property type="match status" value="1"/>
</dbReference>
<organism evidence="11 12">
    <name type="scientific">Galerina marginata (strain CBS 339.88)</name>
    <dbReference type="NCBI Taxonomy" id="685588"/>
    <lineage>
        <taxon>Eukaryota</taxon>
        <taxon>Fungi</taxon>
        <taxon>Dikarya</taxon>
        <taxon>Basidiomycota</taxon>
        <taxon>Agaricomycotina</taxon>
        <taxon>Agaricomycetes</taxon>
        <taxon>Agaricomycetidae</taxon>
        <taxon>Agaricales</taxon>
        <taxon>Agaricineae</taxon>
        <taxon>Strophariaceae</taxon>
        <taxon>Galerina</taxon>
    </lineage>
</organism>
<dbReference type="PANTHER" id="PTHR43057:SF1">
    <property type="entry name" value="ARSENICAL-RESISTANCE PROTEIN 3"/>
    <property type="match status" value="1"/>
</dbReference>
<evidence type="ECO:0000256" key="5">
    <source>
        <dbReference type="ARBA" id="ARBA00022692"/>
    </source>
</evidence>
<dbReference type="STRING" id="685588.A0A067T330"/>
<comment type="similarity">
    <text evidence="2 9">Belongs to the arsenical resistance-3 (ACR3) (TC 2.A.59) family.</text>
</comment>
<keyword evidence="12" id="KW-1185">Reference proteome</keyword>
<feature type="transmembrane region" description="Helical" evidence="10">
    <location>
        <begin position="169"/>
        <end position="190"/>
    </location>
</feature>
<keyword evidence="7 9" id="KW-1133">Transmembrane helix</keyword>
<sequence>MILGVVLGEFVPSVRNALDTAKLRSVSVPIALGLVVMMWPPLTKVRYDKLPSAFGTSRLWKQLGISTALNWIVGPSVMLGLAWATLPDLPTYRTGVILVGVARCIAMVERYWLDIARGDTDYCAIVVVINALLQIALFSPYCVLFINVIGGREQANVQVSYGDVAISVLIYLGIPLLAGIITRYGVIALTSADFFQQKFLPFFDPLAVIGLLYTIIIIFSYQGHSIIRNLGPVFRVIVPQVLYFVIMWTSTFYLIHHLSLRESKSHSKQVYGYEMAVAQAFTAASNNFDDRLADLTVDCPPCSQQALAASIGPLTEVPVLLGLSWVALYLRQKLDWGTKRTSGSYNLPQITQ</sequence>
<dbReference type="GO" id="GO:0005886">
    <property type="term" value="C:plasma membrane"/>
    <property type="evidence" value="ECO:0007669"/>
    <property type="project" value="UniProtKB-SubCell"/>
</dbReference>
<keyword evidence="6" id="KW-0059">Arsenical resistance</keyword>
<evidence type="ECO:0000256" key="3">
    <source>
        <dbReference type="ARBA" id="ARBA00022448"/>
    </source>
</evidence>
<evidence type="ECO:0000256" key="7">
    <source>
        <dbReference type="ARBA" id="ARBA00022989"/>
    </source>
</evidence>
<evidence type="ECO:0000313" key="11">
    <source>
        <dbReference type="EMBL" id="KDR77521.1"/>
    </source>
</evidence>
<proteinExistence type="inferred from homology"/>
<keyword evidence="3 9" id="KW-0813">Transport</keyword>
<name>A0A067T330_GALM3</name>
<dbReference type="GO" id="GO:0046685">
    <property type="term" value="P:response to arsenic-containing substance"/>
    <property type="evidence" value="ECO:0007669"/>
    <property type="project" value="UniProtKB-KW"/>
</dbReference>
<dbReference type="GO" id="GO:0015297">
    <property type="term" value="F:antiporter activity"/>
    <property type="evidence" value="ECO:0007669"/>
    <property type="project" value="UniProtKB-UniRule"/>
</dbReference>
<dbReference type="Pfam" id="PF01758">
    <property type="entry name" value="SBF"/>
    <property type="match status" value="1"/>
</dbReference>
<evidence type="ECO:0000256" key="4">
    <source>
        <dbReference type="ARBA" id="ARBA00022475"/>
    </source>
</evidence>
<feature type="transmembrane region" description="Helical" evidence="10">
    <location>
        <begin position="23"/>
        <end position="42"/>
    </location>
</feature>
<reference evidence="12" key="1">
    <citation type="journal article" date="2014" name="Proc. Natl. Acad. Sci. U.S.A.">
        <title>Extensive sampling of basidiomycete genomes demonstrates inadequacy of the white-rot/brown-rot paradigm for wood decay fungi.</title>
        <authorList>
            <person name="Riley R."/>
            <person name="Salamov A.A."/>
            <person name="Brown D.W."/>
            <person name="Nagy L.G."/>
            <person name="Floudas D."/>
            <person name="Held B.W."/>
            <person name="Levasseur A."/>
            <person name="Lombard V."/>
            <person name="Morin E."/>
            <person name="Otillar R."/>
            <person name="Lindquist E.A."/>
            <person name="Sun H."/>
            <person name="LaButti K.M."/>
            <person name="Schmutz J."/>
            <person name="Jabbour D."/>
            <person name="Luo H."/>
            <person name="Baker S.E."/>
            <person name="Pisabarro A.G."/>
            <person name="Walton J.D."/>
            <person name="Blanchette R.A."/>
            <person name="Henrissat B."/>
            <person name="Martin F."/>
            <person name="Cullen D."/>
            <person name="Hibbett D.S."/>
            <person name="Grigoriev I.V."/>
        </authorList>
    </citation>
    <scope>NUCLEOTIDE SEQUENCE [LARGE SCALE GENOMIC DNA]</scope>
    <source>
        <strain evidence="12">CBS 339.88</strain>
    </source>
</reference>